<evidence type="ECO:0000313" key="2">
    <source>
        <dbReference type="EMBL" id="MEA5478600.1"/>
    </source>
</evidence>
<dbReference type="PANTHER" id="PTHR41317:SF1">
    <property type="entry name" value="PD-(D_E)XK NUCLEASE FAMILY TRANSPOSASE"/>
    <property type="match status" value="1"/>
</dbReference>
<evidence type="ECO:0000313" key="3">
    <source>
        <dbReference type="Proteomes" id="UP001301388"/>
    </source>
</evidence>
<dbReference type="InterPro" id="IPR010106">
    <property type="entry name" value="RpnA"/>
</dbReference>
<reference evidence="2 3" key="1">
    <citation type="submission" date="2023-12" db="EMBL/GenBank/DDBJ databases">
        <title>Baltic Sea Cyanobacteria.</title>
        <authorList>
            <person name="Delbaje E."/>
            <person name="Fewer D.P."/>
            <person name="Shishido T.K."/>
        </authorList>
    </citation>
    <scope>NUCLEOTIDE SEQUENCE [LARGE SCALE GENOMIC DNA]</scope>
    <source>
        <strain evidence="2 3">UHCC 0370</strain>
    </source>
</reference>
<name>A0ABU5TJU3_9CYAN</name>
<proteinExistence type="predicted"/>
<evidence type="ECO:0000259" key="1">
    <source>
        <dbReference type="Pfam" id="PF14261"/>
    </source>
</evidence>
<organism evidence="2 3">
    <name type="scientific">Pseudanabaena galeata UHCC 0370</name>
    <dbReference type="NCBI Taxonomy" id="3110310"/>
    <lineage>
        <taxon>Bacteria</taxon>
        <taxon>Bacillati</taxon>
        <taxon>Cyanobacteriota</taxon>
        <taxon>Cyanophyceae</taxon>
        <taxon>Pseudanabaenales</taxon>
        <taxon>Pseudanabaenaceae</taxon>
        <taxon>Pseudanabaena</taxon>
    </lineage>
</organism>
<dbReference type="NCBIfam" id="TIGR01784">
    <property type="entry name" value="T_den_put_tspse"/>
    <property type="match status" value="1"/>
</dbReference>
<dbReference type="InterPro" id="IPR025587">
    <property type="entry name" value="DUF4351"/>
</dbReference>
<protein>
    <submittedName>
        <fullName evidence="2">Rpn family recombination-promoting nuclease/putative transposase</fullName>
    </submittedName>
</protein>
<dbReference type="PANTHER" id="PTHR41317">
    <property type="entry name" value="PD-(D_E)XK NUCLEASE FAMILY TRANSPOSASE"/>
    <property type="match status" value="1"/>
</dbReference>
<dbReference type="Pfam" id="PF14261">
    <property type="entry name" value="DUF4351"/>
    <property type="match status" value="1"/>
</dbReference>
<dbReference type="Pfam" id="PF12784">
    <property type="entry name" value="PDDEXK_2"/>
    <property type="match status" value="1"/>
</dbReference>
<gene>
    <name evidence="2" type="ORF">VB774_13310</name>
</gene>
<dbReference type="Proteomes" id="UP001301388">
    <property type="component" value="Unassembled WGS sequence"/>
</dbReference>
<keyword evidence="3" id="KW-1185">Reference proteome</keyword>
<feature type="domain" description="DUF4351" evidence="1">
    <location>
        <begin position="271"/>
        <end position="329"/>
    </location>
</feature>
<dbReference type="EMBL" id="JAYGIE010000076">
    <property type="protein sequence ID" value="MEA5478600.1"/>
    <property type="molecule type" value="Genomic_DNA"/>
</dbReference>
<dbReference type="RefSeq" id="WP_323262060.1">
    <property type="nucleotide sequence ID" value="NZ_JAYGIE010000076.1"/>
</dbReference>
<sequence>MSKPLSIRLNRDRYINLLTDFGFKRLFGTEPNKNLLIDFLNVILPAQHHVKDLTYRNTENLGNTPIDRKAIFDLYCESETGEKFIVEMQKAKHNYFKDRSIYYSTFPIQEQAEKGDWNYKLTPVYAIGILDFIFDEDKNDDTLVHIVELKDQDGKVFYEKLKFIYLELPKFKKSIDQLNDHFDKWLFLLKHLPELEEPPLSLQENVFMQLFEASKIASFSQEERDAYENSLKYYRDLKGVVDTAREEGIQEGKAQGIQEGKIQGIQEGKAQGIQEGKLSLLLKQLARKLGIIIPDEIKVQLYKLDPNVLDTFSEALFDLENLEDLHNWLKSINHR</sequence>
<comment type="caution">
    <text evidence="2">The sequence shown here is derived from an EMBL/GenBank/DDBJ whole genome shotgun (WGS) entry which is preliminary data.</text>
</comment>
<accession>A0ABU5TJU3</accession>